<name>A0A3B0XLY2_9ZZZZ</name>
<keyword evidence="1" id="KW-1277">Toxin-antitoxin system</keyword>
<proteinExistence type="predicted"/>
<dbReference type="SUPFAM" id="SSF143011">
    <property type="entry name" value="RelE-like"/>
    <property type="match status" value="1"/>
</dbReference>
<dbReference type="Gene3D" id="3.30.2310.20">
    <property type="entry name" value="RelE-like"/>
    <property type="match status" value="1"/>
</dbReference>
<protein>
    <recommendedName>
        <fullName evidence="3">Death on curing protein, Doc toxin</fullName>
    </recommendedName>
</protein>
<sequence length="96" mass="11329">MKQYIVEILDNAVEEIENITDYIAKDSVVNALNWYENTTKKIRSLDSMPERCPVADESPYFDFDVYCLLAGDYRILYRINGNKVEVLHIKHPRMNR</sequence>
<dbReference type="EMBL" id="UOFF01000350">
    <property type="protein sequence ID" value="VAW57194.1"/>
    <property type="molecule type" value="Genomic_DNA"/>
</dbReference>
<reference evidence="2" key="1">
    <citation type="submission" date="2018-06" db="EMBL/GenBank/DDBJ databases">
        <authorList>
            <person name="Zhirakovskaya E."/>
        </authorList>
    </citation>
    <scope>NUCLEOTIDE SEQUENCE</scope>
</reference>
<evidence type="ECO:0000256" key="1">
    <source>
        <dbReference type="ARBA" id="ARBA00022649"/>
    </source>
</evidence>
<evidence type="ECO:0000313" key="2">
    <source>
        <dbReference type="EMBL" id="VAW57194.1"/>
    </source>
</evidence>
<organism evidence="2">
    <name type="scientific">hydrothermal vent metagenome</name>
    <dbReference type="NCBI Taxonomy" id="652676"/>
    <lineage>
        <taxon>unclassified sequences</taxon>
        <taxon>metagenomes</taxon>
        <taxon>ecological metagenomes</taxon>
    </lineage>
</organism>
<evidence type="ECO:0008006" key="3">
    <source>
        <dbReference type="Google" id="ProtNLM"/>
    </source>
</evidence>
<dbReference type="Pfam" id="PF05016">
    <property type="entry name" value="ParE_toxin"/>
    <property type="match status" value="1"/>
</dbReference>
<dbReference type="InterPro" id="IPR035093">
    <property type="entry name" value="RelE/ParE_toxin_dom_sf"/>
</dbReference>
<accession>A0A3B0XLY2</accession>
<dbReference type="InterPro" id="IPR007712">
    <property type="entry name" value="RelE/ParE_toxin"/>
</dbReference>
<dbReference type="AlphaFoldDB" id="A0A3B0XLY2"/>
<gene>
    <name evidence="2" type="ORF">MNBD_GAMMA07-1996</name>
</gene>